<keyword evidence="1" id="KW-0472">Membrane</keyword>
<feature type="transmembrane region" description="Helical" evidence="1">
    <location>
        <begin position="128"/>
        <end position="149"/>
    </location>
</feature>
<gene>
    <name evidence="2" type="ORF">QYM36_019799</name>
</gene>
<name>A0AA88H9Z3_ARTSF</name>
<feature type="transmembrane region" description="Helical" evidence="1">
    <location>
        <begin position="48"/>
        <end position="68"/>
    </location>
</feature>
<organism evidence="2 3">
    <name type="scientific">Artemia franciscana</name>
    <name type="common">Brine shrimp</name>
    <name type="synonym">Artemia sanfranciscana</name>
    <dbReference type="NCBI Taxonomy" id="6661"/>
    <lineage>
        <taxon>Eukaryota</taxon>
        <taxon>Metazoa</taxon>
        <taxon>Ecdysozoa</taxon>
        <taxon>Arthropoda</taxon>
        <taxon>Crustacea</taxon>
        <taxon>Branchiopoda</taxon>
        <taxon>Anostraca</taxon>
        <taxon>Artemiidae</taxon>
        <taxon>Artemia</taxon>
    </lineage>
</organism>
<proteinExistence type="predicted"/>
<keyword evidence="1" id="KW-0812">Transmembrane</keyword>
<keyword evidence="1" id="KW-1133">Transmembrane helix</keyword>
<dbReference type="EMBL" id="JAVRJZ010003712">
    <property type="protein sequence ID" value="KAK2701557.1"/>
    <property type="molecule type" value="Genomic_DNA"/>
</dbReference>
<keyword evidence="3" id="KW-1185">Reference proteome</keyword>
<evidence type="ECO:0000256" key="1">
    <source>
        <dbReference type="SAM" id="Phobius"/>
    </source>
</evidence>
<reference evidence="2" key="1">
    <citation type="submission" date="2023-07" db="EMBL/GenBank/DDBJ databases">
        <title>Chromosome-level genome assembly of Artemia franciscana.</title>
        <authorList>
            <person name="Jo E."/>
        </authorList>
    </citation>
    <scope>NUCLEOTIDE SEQUENCE</scope>
    <source>
        <tissue evidence="2">Whole body</tissue>
    </source>
</reference>
<sequence>MSYEHDPPNYDKATSPPCYEEATEHTLIDTNKVEQSRNSDLKTLLRRYMIFLLIPITIGIIVYLYYAAVDLNRLVAEKERMNVTQDRSDLMDQLTRSEEDKQTLTKSLFEAEYEAERLRTIEDKLRSVLRTMAALHTMVRINFVAFIIFSSNSLSRRSVGRIIIEAVERSVDPQTKECNIIKFLATLQQSSSEMERLGTESLINLALSAVQ</sequence>
<protein>
    <submittedName>
        <fullName evidence="2">Uncharacterized protein</fullName>
    </submittedName>
</protein>
<dbReference type="AlphaFoldDB" id="A0AA88H9Z3"/>
<dbReference type="Proteomes" id="UP001187531">
    <property type="component" value="Unassembled WGS sequence"/>
</dbReference>
<accession>A0AA88H9Z3</accession>
<evidence type="ECO:0000313" key="2">
    <source>
        <dbReference type="EMBL" id="KAK2701557.1"/>
    </source>
</evidence>
<comment type="caution">
    <text evidence="2">The sequence shown here is derived from an EMBL/GenBank/DDBJ whole genome shotgun (WGS) entry which is preliminary data.</text>
</comment>
<evidence type="ECO:0000313" key="3">
    <source>
        <dbReference type="Proteomes" id="UP001187531"/>
    </source>
</evidence>